<dbReference type="EMBL" id="MU003499">
    <property type="protein sequence ID" value="KAF2473640.1"/>
    <property type="molecule type" value="Genomic_DNA"/>
</dbReference>
<organism evidence="1 2">
    <name type="scientific">Lindgomyces ingoldianus</name>
    <dbReference type="NCBI Taxonomy" id="673940"/>
    <lineage>
        <taxon>Eukaryota</taxon>
        <taxon>Fungi</taxon>
        <taxon>Dikarya</taxon>
        <taxon>Ascomycota</taxon>
        <taxon>Pezizomycotina</taxon>
        <taxon>Dothideomycetes</taxon>
        <taxon>Pleosporomycetidae</taxon>
        <taxon>Pleosporales</taxon>
        <taxon>Lindgomycetaceae</taxon>
        <taxon>Lindgomyces</taxon>
    </lineage>
</organism>
<dbReference type="Proteomes" id="UP000799755">
    <property type="component" value="Unassembled WGS sequence"/>
</dbReference>
<name>A0ACB6R3G6_9PLEO</name>
<sequence length="531" mass="60212">MEGVVTSGLFSQLVKLCFYLLALRGLVVYTYRWLISPLSHIPGPFPAKFSDWYGAYYSALGSLHLRTLEAHERYGSVVRIGPNKISFNTISALHTIYSARTLQKTEGYVAMLPSPRVYNVHNVIDKDVHRFKRKIINQGLSEQRMRDFEPAMNNQIDIFIQNIRRACKESEDEWSEPINMTTPCKYLGYDIMGQFGFGQSFQLQIKPDNRFLVESINLSAILLGVYFQFADLVKARLHVVFASRALKLRKELQALMERIVSERVTAEKHSQHDLFSFVIDAKDPESGRGFSFTELWAEGRLLLIAGSDTSSTTITSLFFYLSRYPECYKKLASEIRGSFDHASDIHSSMQMVECIYLRACIDETLRMSPPVGGTMWRKACPGSGGIVIDGQCIPEGVELGCSAYALHHNEEYFPDSFTFKPERWIVSTDTSKESVDLARRAFAPFSLGTRGCAGRTMAYMETSNVIAKTIWYFDFTVAGGHFGTIGEGSSDGPEGRKRMKEFQLEDHFTSTHEGPYLQFKLRKEVADQLPR</sequence>
<proteinExistence type="predicted"/>
<protein>
    <submittedName>
        <fullName evidence="1">Cytochrome P450</fullName>
    </submittedName>
</protein>
<reference evidence="1" key="1">
    <citation type="journal article" date="2020" name="Stud. Mycol.">
        <title>101 Dothideomycetes genomes: a test case for predicting lifestyles and emergence of pathogens.</title>
        <authorList>
            <person name="Haridas S."/>
            <person name="Albert R."/>
            <person name="Binder M."/>
            <person name="Bloem J."/>
            <person name="Labutti K."/>
            <person name="Salamov A."/>
            <person name="Andreopoulos B."/>
            <person name="Baker S."/>
            <person name="Barry K."/>
            <person name="Bills G."/>
            <person name="Bluhm B."/>
            <person name="Cannon C."/>
            <person name="Castanera R."/>
            <person name="Culley D."/>
            <person name="Daum C."/>
            <person name="Ezra D."/>
            <person name="Gonzalez J."/>
            <person name="Henrissat B."/>
            <person name="Kuo A."/>
            <person name="Liang C."/>
            <person name="Lipzen A."/>
            <person name="Lutzoni F."/>
            <person name="Magnuson J."/>
            <person name="Mondo S."/>
            <person name="Nolan M."/>
            <person name="Ohm R."/>
            <person name="Pangilinan J."/>
            <person name="Park H.-J."/>
            <person name="Ramirez L."/>
            <person name="Alfaro M."/>
            <person name="Sun H."/>
            <person name="Tritt A."/>
            <person name="Yoshinaga Y."/>
            <person name="Zwiers L.-H."/>
            <person name="Turgeon B."/>
            <person name="Goodwin S."/>
            <person name="Spatafora J."/>
            <person name="Crous P."/>
            <person name="Grigoriev I."/>
        </authorList>
    </citation>
    <scope>NUCLEOTIDE SEQUENCE</scope>
    <source>
        <strain evidence="1">ATCC 200398</strain>
    </source>
</reference>
<keyword evidence="2" id="KW-1185">Reference proteome</keyword>
<evidence type="ECO:0000313" key="2">
    <source>
        <dbReference type="Proteomes" id="UP000799755"/>
    </source>
</evidence>
<gene>
    <name evidence="1" type="ORF">BDR25DRAFT_301832</name>
</gene>
<evidence type="ECO:0000313" key="1">
    <source>
        <dbReference type="EMBL" id="KAF2473640.1"/>
    </source>
</evidence>
<accession>A0ACB6R3G6</accession>
<comment type="caution">
    <text evidence="1">The sequence shown here is derived from an EMBL/GenBank/DDBJ whole genome shotgun (WGS) entry which is preliminary data.</text>
</comment>